<organism evidence="1 2">
    <name type="scientific">Dietzia cercidiphylli</name>
    <dbReference type="NCBI Taxonomy" id="498199"/>
    <lineage>
        <taxon>Bacteria</taxon>
        <taxon>Bacillati</taxon>
        <taxon>Actinomycetota</taxon>
        <taxon>Actinomycetes</taxon>
        <taxon>Mycobacteriales</taxon>
        <taxon>Dietziaceae</taxon>
        <taxon>Dietzia</taxon>
    </lineage>
</organism>
<sequence>MTSDEHKAAAEQSLLDAWGAADPTPELLRGLVHAVLATIKETS</sequence>
<comment type="caution">
    <text evidence="1">The sequence shown here is derived from an EMBL/GenBank/DDBJ whole genome shotgun (WGS) entry which is preliminary data.</text>
</comment>
<reference evidence="2" key="1">
    <citation type="journal article" date="2019" name="Int. J. Syst. Evol. Microbiol.">
        <title>The Global Catalogue of Microorganisms (GCM) 10K type strain sequencing project: providing services to taxonomists for standard genome sequencing and annotation.</title>
        <authorList>
            <consortium name="The Broad Institute Genomics Platform"/>
            <consortium name="The Broad Institute Genome Sequencing Center for Infectious Disease"/>
            <person name="Wu L."/>
            <person name="Ma J."/>
        </authorList>
    </citation>
    <scope>NUCLEOTIDE SEQUENCE [LARGE SCALE GENOMIC DNA]</scope>
    <source>
        <strain evidence="2">JCM 16002</strain>
    </source>
</reference>
<name>A0ABP4VCV1_9ACTN</name>
<gene>
    <name evidence="1" type="ORF">GCM10009831_35500</name>
</gene>
<accession>A0ABP4VCV1</accession>
<dbReference type="RefSeq" id="WP_277817553.1">
    <property type="nucleotide sequence ID" value="NZ_BAAAQG010000033.1"/>
</dbReference>
<protein>
    <submittedName>
        <fullName evidence="1">Uncharacterized protein</fullName>
    </submittedName>
</protein>
<proteinExistence type="predicted"/>
<keyword evidence="2" id="KW-1185">Reference proteome</keyword>
<evidence type="ECO:0000313" key="2">
    <source>
        <dbReference type="Proteomes" id="UP001500383"/>
    </source>
</evidence>
<dbReference type="EMBL" id="BAAAQG010000033">
    <property type="protein sequence ID" value="GAA1722284.1"/>
    <property type="molecule type" value="Genomic_DNA"/>
</dbReference>
<dbReference type="Proteomes" id="UP001500383">
    <property type="component" value="Unassembled WGS sequence"/>
</dbReference>
<evidence type="ECO:0000313" key="1">
    <source>
        <dbReference type="EMBL" id="GAA1722284.1"/>
    </source>
</evidence>